<dbReference type="EMBL" id="CAFAAT010000001">
    <property type="protein sequence ID" value="CAB4795577.1"/>
    <property type="molecule type" value="Genomic_DNA"/>
</dbReference>
<evidence type="ECO:0000256" key="2">
    <source>
        <dbReference type="ARBA" id="ARBA00022692"/>
    </source>
</evidence>
<evidence type="ECO:0000313" key="7">
    <source>
        <dbReference type="EMBL" id="CAB4936596.1"/>
    </source>
</evidence>
<evidence type="ECO:0000256" key="1">
    <source>
        <dbReference type="ARBA" id="ARBA00004141"/>
    </source>
</evidence>
<evidence type="ECO:0000313" key="6">
    <source>
        <dbReference type="EMBL" id="CAB4795577.1"/>
    </source>
</evidence>
<sequence>MLAEMAKILEKPRLRGVIHLVMSPISLVAGLILVTIAGELRGRITAGIFTLTAVTLFTCSALYHRVKWKPGPHALWRRIDHANIPILIAGTYTPFAIFLLEKNQAIILLSAVWGGALAAAVFRIAWINAPRWLYVPIYIALGWAAVFYLPTFWKVGGVAVFVLILTGGVLYSAGGIIYALKKPNFSINWFGFHELFHAMTAAAFLTHFAAAVIVIIR</sequence>
<keyword evidence="3 5" id="KW-1133">Transmembrane helix</keyword>
<feature type="transmembrane region" description="Helical" evidence="5">
    <location>
        <begin position="133"/>
        <end position="153"/>
    </location>
</feature>
<dbReference type="GO" id="GO:0016020">
    <property type="term" value="C:membrane"/>
    <property type="evidence" value="ECO:0007669"/>
    <property type="project" value="UniProtKB-SubCell"/>
</dbReference>
<dbReference type="PANTHER" id="PTHR20855">
    <property type="entry name" value="ADIPOR/PROGESTIN RECEPTOR-RELATED"/>
    <property type="match status" value="1"/>
</dbReference>
<accession>A0A6J7QHH1</accession>
<organism evidence="9">
    <name type="scientific">freshwater metagenome</name>
    <dbReference type="NCBI Taxonomy" id="449393"/>
    <lineage>
        <taxon>unclassified sequences</taxon>
        <taxon>metagenomes</taxon>
        <taxon>ecological metagenomes</taxon>
    </lineage>
</organism>
<dbReference type="Pfam" id="PF03006">
    <property type="entry name" value="HlyIII"/>
    <property type="match status" value="1"/>
</dbReference>
<evidence type="ECO:0000256" key="3">
    <source>
        <dbReference type="ARBA" id="ARBA00022989"/>
    </source>
</evidence>
<keyword evidence="4 5" id="KW-0472">Membrane</keyword>
<keyword evidence="2 5" id="KW-0812">Transmembrane</keyword>
<evidence type="ECO:0000313" key="9">
    <source>
        <dbReference type="EMBL" id="CAB5013822.1"/>
    </source>
</evidence>
<dbReference type="PANTHER" id="PTHR20855:SF3">
    <property type="entry name" value="LD03007P"/>
    <property type="match status" value="1"/>
</dbReference>
<feature type="transmembrane region" description="Helical" evidence="5">
    <location>
        <begin position="159"/>
        <end position="180"/>
    </location>
</feature>
<evidence type="ECO:0000256" key="5">
    <source>
        <dbReference type="SAM" id="Phobius"/>
    </source>
</evidence>
<dbReference type="InterPro" id="IPR004254">
    <property type="entry name" value="AdipoR/HlyIII-related"/>
</dbReference>
<feature type="transmembrane region" description="Helical" evidence="5">
    <location>
        <begin position="192"/>
        <end position="216"/>
    </location>
</feature>
<dbReference type="EMBL" id="CAFBPL010000034">
    <property type="protein sequence ID" value="CAB5013822.1"/>
    <property type="molecule type" value="Genomic_DNA"/>
</dbReference>
<dbReference type="EMBL" id="CAFBOI010000005">
    <property type="protein sequence ID" value="CAB4971170.1"/>
    <property type="molecule type" value="Genomic_DNA"/>
</dbReference>
<gene>
    <name evidence="6" type="ORF">UFOPK3083_00002</name>
    <name evidence="7" type="ORF">UFOPK3783_00042</name>
    <name evidence="8" type="ORF">UFOPK3948_00120</name>
    <name evidence="9" type="ORF">UFOPK4113_00441</name>
</gene>
<comment type="subcellular location">
    <subcellularLocation>
        <location evidence="1">Membrane</location>
        <topology evidence="1">Multi-pass membrane protein</topology>
    </subcellularLocation>
</comment>
<reference evidence="9" key="1">
    <citation type="submission" date="2020-05" db="EMBL/GenBank/DDBJ databases">
        <authorList>
            <person name="Chiriac C."/>
            <person name="Salcher M."/>
            <person name="Ghai R."/>
            <person name="Kavagutti S V."/>
        </authorList>
    </citation>
    <scope>NUCLEOTIDE SEQUENCE</scope>
</reference>
<dbReference type="EMBL" id="CAFBNI010000001">
    <property type="protein sequence ID" value="CAB4936596.1"/>
    <property type="molecule type" value="Genomic_DNA"/>
</dbReference>
<evidence type="ECO:0000256" key="4">
    <source>
        <dbReference type="ARBA" id="ARBA00023136"/>
    </source>
</evidence>
<name>A0A6J7QHH1_9ZZZZ</name>
<evidence type="ECO:0000313" key="8">
    <source>
        <dbReference type="EMBL" id="CAB4971170.1"/>
    </source>
</evidence>
<dbReference type="AlphaFoldDB" id="A0A6J7QHH1"/>
<protein>
    <submittedName>
        <fullName evidence="9">Unannotated protein</fullName>
    </submittedName>
</protein>
<feature type="transmembrane region" description="Helical" evidence="5">
    <location>
        <begin position="84"/>
        <end position="100"/>
    </location>
</feature>
<feature type="transmembrane region" description="Helical" evidence="5">
    <location>
        <begin position="44"/>
        <end position="63"/>
    </location>
</feature>
<feature type="transmembrane region" description="Helical" evidence="5">
    <location>
        <begin position="20"/>
        <end position="38"/>
    </location>
</feature>
<feature type="transmembrane region" description="Helical" evidence="5">
    <location>
        <begin position="106"/>
        <end position="126"/>
    </location>
</feature>
<proteinExistence type="predicted"/>